<dbReference type="CDD" id="cd00796">
    <property type="entry name" value="INT_Rci_Hp1_C"/>
    <property type="match status" value="1"/>
</dbReference>
<dbReference type="Pfam" id="PF13356">
    <property type="entry name" value="Arm-DNA-bind_3"/>
    <property type="match status" value="1"/>
</dbReference>
<dbReference type="Pfam" id="PF22022">
    <property type="entry name" value="Phage_int_M"/>
    <property type="match status" value="1"/>
</dbReference>
<sequence>MKKNKFRFNNRALSQLPAHAADSPSRSAEYSDAEVIGLRILVNKQGRKYFYFRFVFEGQKRAAKLGEFPALEVAEARTLALEMRAKVDRGINPQESESGVGPSLTFEAFGKNEYMPFARQTKRSAHDDECRLRVQIYPRFGTRKMSDIQTREIQQFHADMKESHCAATANRHLSLISRMYKLAVQWGRVERNPCVGIAKFKENNQRQRFLTPEEIQKMYKAMESEPNKIAVAALKFLLLTGARREEALKARWENVDLENGVWFLPQTKSGKGRYVQLNSEAQVLLRTLPREEGSPWLFPSKRDPRKPIYSPRDAFDRVLTAAGIEHLRLHDLRHTYASLAINAGVSLSVIQGLLHHQSPVQTMRYSHLMNSTLRSASESIADVIGRAT</sequence>
<dbReference type="PANTHER" id="PTHR30629:SF2">
    <property type="entry name" value="PROPHAGE INTEGRASE INTS-RELATED"/>
    <property type="match status" value="1"/>
</dbReference>
<keyword evidence="2" id="KW-0229">DNA integration</keyword>
<feature type="domain" description="Tyr recombinase" evidence="5">
    <location>
        <begin position="205"/>
        <end position="378"/>
    </location>
</feature>
<dbReference type="InterPro" id="IPR050808">
    <property type="entry name" value="Phage_Integrase"/>
</dbReference>
<evidence type="ECO:0000256" key="1">
    <source>
        <dbReference type="ARBA" id="ARBA00008857"/>
    </source>
</evidence>
<dbReference type="InterPro" id="IPR002104">
    <property type="entry name" value="Integrase_catalytic"/>
</dbReference>
<proteinExistence type="inferred from homology"/>
<dbReference type="PANTHER" id="PTHR30629">
    <property type="entry name" value="PROPHAGE INTEGRASE"/>
    <property type="match status" value="1"/>
</dbReference>
<dbReference type="Proteomes" id="UP001595665">
    <property type="component" value="Unassembled WGS sequence"/>
</dbReference>
<reference evidence="7" key="1">
    <citation type="journal article" date="2019" name="Int. J. Syst. Evol. Microbiol.">
        <title>The Global Catalogue of Microorganisms (GCM) 10K type strain sequencing project: providing services to taxonomists for standard genome sequencing and annotation.</title>
        <authorList>
            <consortium name="The Broad Institute Genomics Platform"/>
            <consortium name="The Broad Institute Genome Sequencing Center for Infectious Disease"/>
            <person name="Wu L."/>
            <person name="Ma J."/>
        </authorList>
    </citation>
    <scope>NUCLEOTIDE SEQUENCE [LARGE SCALE GENOMIC DNA]</scope>
    <source>
        <strain evidence="7">CCM 7480</strain>
    </source>
</reference>
<evidence type="ECO:0000259" key="5">
    <source>
        <dbReference type="PROSITE" id="PS51898"/>
    </source>
</evidence>
<dbReference type="InterPro" id="IPR010998">
    <property type="entry name" value="Integrase_recombinase_N"/>
</dbReference>
<gene>
    <name evidence="6" type="ORF">ACFOPH_14800</name>
</gene>
<accession>A0ABV7PJW8</accession>
<comment type="caution">
    <text evidence="6">The sequence shown here is derived from an EMBL/GenBank/DDBJ whole genome shotgun (WGS) entry which is preliminary data.</text>
</comment>
<dbReference type="SUPFAM" id="SSF56349">
    <property type="entry name" value="DNA breaking-rejoining enzymes"/>
    <property type="match status" value="1"/>
</dbReference>
<dbReference type="Gene3D" id="1.10.150.130">
    <property type="match status" value="1"/>
</dbReference>
<evidence type="ECO:0000256" key="3">
    <source>
        <dbReference type="ARBA" id="ARBA00023125"/>
    </source>
</evidence>
<keyword evidence="3" id="KW-0238">DNA-binding</keyword>
<dbReference type="Pfam" id="PF00589">
    <property type="entry name" value="Phage_integrase"/>
    <property type="match status" value="1"/>
</dbReference>
<dbReference type="InterPro" id="IPR053876">
    <property type="entry name" value="Phage_int_M"/>
</dbReference>
<evidence type="ECO:0000256" key="4">
    <source>
        <dbReference type="ARBA" id="ARBA00023172"/>
    </source>
</evidence>
<dbReference type="InterPro" id="IPR025166">
    <property type="entry name" value="Integrase_DNA_bind_dom"/>
</dbReference>
<evidence type="ECO:0000256" key="2">
    <source>
        <dbReference type="ARBA" id="ARBA00022908"/>
    </source>
</evidence>
<name>A0ABV7PJW8_9BURK</name>
<protein>
    <submittedName>
        <fullName evidence="6">Tyrosine-type recombinase/integrase</fullName>
    </submittedName>
</protein>
<evidence type="ECO:0000313" key="7">
    <source>
        <dbReference type="Proteomes" id="UP001595665"/>
    </source>
</evidence>
<dbReference type="InterPro" id="IPR038488">
    <property type="entry name" value="Integrase_DNA-bd_sf"/>
</dbReference>
<comment type="similarity">
    <text evidence="1">Belongs to the 'phage' integrase family.</text>
</comment>
<organism evidence="6 7">
    <name type="scientific">Massilia haematophila</name>
    <dbReference type="NCBI Taxonomy" id="457923"/>
    <lineage>
        <taxon>Bacteria</taxon>
        <taxon>Pseudomonadati</taxon>
        <taxon>Pseudomonadota</taxon>
        <taxon>Betaproteobacteria</taxon>
        <taxon>Burkholderiales</taxon>
        <taxon>Oxalobacteraceae</taxon>
        <taxon>Telluria group</taxon>
        <taxon>Massilia</taxon>
    </lineage>
</organism>
<keyword evidence="4" id="KW-0233">DNA recombination</keyword>
<dbReference type="Gene3D" id="3.30.160.390">
    <property type="entry name" value="Integrase, DNA-binding domain"/>
    <property type="match status" value="1"/>
</dbReference>
<evidence type="ECO:0000313" key="6">
    <source>
        <dbReference type="EMBL" id="MFC3459503.1"/>
    </source>
</evidence>
<dbReference type="PROSITE" id="PS51898">
    <property type="entry name" value="TYR_RECOMBINASE"/>
    <property type="match status" value="1"/>
</dbReference>
<dbReference type="EMBL" id="JBHRVV010000001">
    <property type="protein sequence ID" value="MFC3459503.1"/>
    <property type="molecule type" value="Genomic_DNA"/>
</dbReference>
<dbReference type="RefSeq" id="WP_379736093.1">
    <property type="nucleotide sequence ID" value="NZ_JBHRVV010000001.1"/>
</dbReference>
<dbReference type="InterPro" id="IPR013762">
    <property type="entry name" value="Integrase-like_cat_sf"/>
</dbReference>
<keyword evidence="7" id="KW-1185">Reference proteome</keyword>
<dbReference type="InterPro" id="IPR011010">
    <property type="entry name" value="DNA_brk_join_enz"/>
</dbReference>
<dbReference type="Gene3D" id="1.10.443.10">
    <property type="entry name" value="Intergrase catalytic core"/>
    <property type="match status" value="1"/>
</dbReference>